<gene>
    <name evidence="7" type="ORF">TVAG_303860</name>
</gene>
<comment type="similarity">
    <text evidence="2">Belongs to the nitroreductase family.</text>
</comment>
<protein>
    <submittedName>
        <fullName evidence="7">Nitroreductase family protein</fullName>
    </submittedName>
</protein>
<feature type="domain" description="Nitroreductase" evidence="6">
    <location>
        <begin position="5"/>
        <end position="164"/>
    </location>
</feature>
<dbReference type="OrthoDB" id="41362at2759"/>
<dbReference type="SMR" id="A2DR67"/>
<dbReference type="InParanoid" id="A2DR67"/>
<dbReference type="GO" id="GO:0016491">
    <property type="term" value="F:oxidoreductase activity"/>
    <property type="evidence" value="ECO:0007669"/>
    <property type="project" value="UniProtKB-KW"/>
</dbReference>
<keyword evidence="8" id="KW-1185">Reference proteome</keyword>
<evidence type="ECO:0000256" key="2">
    <source>
        <dbReference type="ARBA" id="ARBA00007118"/>
    </source>
</evidence>
<evidence type="ECO:0000256" key="5">
    <source>
        <dbReference type="ARBA" id="ARBA00023002"/>
    </source>
</evidence>
<evidence type="ECO:0000259" key="6">
    <source>
        <dbReference type="Pfam" id="PF00881"/>
    </source>
</evidence>
<dbReference type="InterPro" id="IPR000415">
    <property type="entry name" value="Nitroreductase-like"/>
</dbReference>
<reference evidence="7" key="2">
    <citation type="journal article" date="2007" name="Science">
        <title>Draft genome sequence of the sexually transmitted pathogen Trichomonas vaginalis.</title>
        <authorList>
            <person name="Carlton J.M."/>
            <person name="Hirt R.P."/>
            <person name="Silva J.C."/>
            <person name="Delcher A.L."/>
            <person name="Schatz M."/>
            <person name="Zhao Q."/>
            <person name="Wortman J.R."/>
            <person name="Bidwell S.L."/>
            <person name="Alsmark U.C.M."/>
            <person name="Besteiro S."/>
            <person name="Sicheritz-Ponten T."/>
            <person name="Noel C.J."/>
            <person name="Dacks J.B."/>
            <person name="Foster P.G."/>
            <person name="Simillion C."/>
            <person name="Van de Peer Y."/>
            <person name="Miranda-Saavedra D."/>
            <person name="Barton G.J."/>
            <person name="Westrop G.D."/>
            <person name="Mueller S."/>
            <person name="Dessi D."/>
            <person name="Fiori P.L."/>
            <person name="Ren Q."/>
            <person name="Paulsen I."/>
            <person name="Zhang H."/>
            <person name="Bastida-Corcuera F.D."/>
            <person name="Simoes-Barbosa A."/>
            <person name="Brown M.T."/>
            <person name="Hayes R.D."/>
            <person name="Mukherjee M."/>
            <person name="Okumura C.Y."/>
            <person name="Schneider R."/>
            <person name="Smith A.J."/>
            <person name="Vanacova S."/>
            <person name="Villalvazo M."/>
            <person name="Haas B.J."/>
            <person name="Pertea M."/>
            <person name="Feldblyum T.V."/>
            <person name="Utterback T.R."/>
            <person name="Shu C.L."/>
            <person name="Osoegawa K."/>
            <person name="de Jong P.J."/>
            <person name="Hrdy I."/>
            <person name="Horvathova L."/>
            <person name="Zubacova Z."/>
            <person name="Dolezal P."/>
            <person name="Malik S.B."/>
            <person name="Logsdon J.M. Jr."/>
            <person name="Henze K."/>
            <person name="Gupta A."/>
            <person name="Wang C.C."/>
            <person name="Dunne R.L."/>
            <person name="Upcroft J.A."/>
            <person name="Upcroft P."/>
            <person name="White O."/>
            <person name="Salzberg S.L."/>
            <person name="Tang P."/>
            <person name="Chiu C.-H."/>
            <person name="Lee Y.-S."/>
            <person name="Embley T.M."/>
            <person name="Coombs G.H."/>
            <person name="Mottram J.C."/>
            <person name="Tachezy J."/>
            <person name="Fraser-Liggett C.M."/>
            <person name="Johnson P.J."/>
        </authorList>
    </citation>
    <scope>NUCLEOTIDE SEQUENCE [LARGE SCALE GENOMIC DNA]</scope>
    <source>
        <strain evidence="7">G3</strain>
    </source>
</reference>
<dbReference type="KEGG" id="tva:4775182"/>
<dbReference type="Gene3D" id="3.40.109.10">
    <property type="entry name" value="NADH Oxidase"/>
    <property type="match status" value="1"/>
</dbReference>
<evidence type="ECO:0000256" key="3">
    <source>
        <dbReference type="ARBA" id="ARBA00022630"/>
    </source>
</evidence>
<keyword evidence="4" id="KW-0288">FMN</keyword>
<dbReference type="VEuPathDB" id="TrichDB:TVAG_303860"/>
<evidence type="ECO:0000256" key="4">
    <source>
        <dbReference type="ARBA" id="ARBA00022643"/>
    </source>
</evidence>
<dbReference type="AlphaFoldDB" id="A2DR67"/>
<evidence type="ECO:0000313" key="8">
    <source>
        <dbReference type="Proteomes" id="UP000001542"/>
    </source>
</evidence>
<dbReference type="Pfam" id="PF00881">
    <property type="entry name" value="Nitroreductase"/>
    <property type="match status" value="1"/>
</dbReference>
<dbReference type="PANTHER" id="PTHR43673">
    <property type="entry name" value="NAD(P)H NITROREDUCTASE YDGI-RELATED"/>
    <property type="match status" value="1"/>
</dbReference>
<organism evidence="7 8">
    <name type="scientific">Trichomonas vaginalis (strain ATCC PRA-98 / G3)</name>
    <dbReference type="NCBI Taxonomy" id="412133"/>
    <lineage>
        <taxon>Eukaryota</taxon>
        <taxon>Metamonada</taxon>
        <taxon>Parabasalia</taxon>
        <taxon>Trichomonadida</taxon>
        <taxon>Trichomonadidae</taxon>
        <taxon>Trichomonas</taxon>
    </lineage>
</organism>
<dbReference type="EMBL" id="DS113234">
    <property type="protein sequence ID" value="EAY17166.1"/>
    <property type="molecule type" value="Genomic_DNA"/>
</dbReference>
<dbReference type="RefSeq" id="XP_001329389.1">
    <property type="nucleotide sequence ID" value="XM_001329354.1"/>
</dbReference>
<evidence type="ECO:0000256" key="1">
    <source>
        <dbReference type="ARBA" id="ARBA00001917"/>
    </source>
</evidence>
<comment type="cofactor">
    <cofactor evidence="1">
        <name>FMN</name>
        <dbReference type="ChEBI" id="CHEBI:58210"/>
    </cofactor>
</comment>
<dbReference type="VEuPathDB" id="TrichDB:TVAGG3_0695620"/>
<accession>A2DR67</accession>
<proteinExistence type="inferred from homology"/>
<dbReference type="InterPro" id="IPR029479">
    <property type="entry name" value="Nitroreductase"/>
</dbReference>
<dbReference type="SUPFAM" id="SSF55469">
    <property type="entry name" value="FMN-dependent nitroreductase-like"/>
    <property type="match status" value="1"/>
</dbReference>
<sequence length="186" mass="21092">MDVLLKRRSVRMFDPNFNIPREDLEKIMTAAQNYPCSYGRQEVDFVVCTNKELLQNLSDQLHHNIPEFEHYLDNRIAELHVKQTIWCDATCVVFLVSNKTKNFHADSKEMNMGEAGMSVIAAAEALGYNTLPVLMPANPAASEFTAKALNIPKEDLGLSIALGKALPEWKDHLQEKEIKSNVKYIE</sequence>
<keyword evidence="3" id="KW-0285">Flavoprotein</keyword>
<dbReference type="PANTHER" id="PTHR43673:SF2">
    <property type="entry name" value="NITROREDUCTASE"/>
    <property type="match status" value="1"/>
</dbReference>
<evidence type="ECO:0000313" key="7">
    <source>
        <dbReference type="EMBL" id="EAY17166.1"/>
    </source>
</evidence>
<dbReference type="Proteomes" id="UP000001542">
    <property type="component" value="Unassembled WGS sequence"/>
</dbReference>
<keyword evidence="5" id="KW-0560">Oxidoreductase</keyword>
<reference evidence="7" key="1">
    <citation type="submission" date="2006-10" db="EMBL/GenBank/DDBJ databases">
        <authorList>
            <person name="Amadeo P."/>
            <person name="Zhao Q."/>
            <person name="Wortman J."/>
            <person name="Fraser-Liggett C."/>
            <person name="Carlton J."/>
        </authorList>
    </citation>
    <scope>NUCLEOTIDE SEQUENCE</scope>
    <source>
        <strain evidence="7">G3</strain>
    </source>
</reference>
<name>A2DR67_TRIV3</name>